<dbReference type="InParanoid" id="A0A078B029"/>
<dbReference type="Proteomes" id="UP000039865">
    <property type="component" value="Unassembled WGS sequence"/>
</dbReference>
<gene>
    <name evidence="2" type="primary">Contig7131.g7623</name>
    <name evidence="2" type="ORF">STYLEM_15880</name>
</gene>
<name>A0A078B029_STYLE</name>
<dbReference type="AlphaFoldDB" id="A0A078B029"/>
<sequence>MIEEGINSNDAAGDFTNLGNLSVNSKANILDRRKVRNIQLQNISMDDQQVMHLQVQQRSNANQYTELLDQINIKPGQNIFDNEYYHTNIVHEIDMFRNNIITSTSNSNRMTPQPQQLKKHVFSAHKTIDIVDQQNKYLKNTIEIYDKNDSPDFIKLQQLIHPNTTKTKKKKVSGLVLTNQQSDFDTGITSLKAITNISSYSPKDFNVQNQNQMFPKPKNKAQQFIQELVKHRQQNNKIRLAHDRSPQRIDPNRLLDKIKSNLKQNIVVNINVPDLGLYRDDSYFLDNQIETLNNENLRIRKYLKEMNTCLTQIIDNHKQIEFLKSPEKIDRKIPTYQMLQQHNSDPQVIDQLLISNNHRVIQLEQEYQVLQKRVDRSSDTNLKQQLTNKINYLDSQIKTIQLSMGNKELRLEAEQIEIKIQRDREIFEQEQFQFDDIKSKYNDVKREYKSAKILEDKIISISQLHDMRKKSLKFDVSNQKGIIRELKKKIQESETLEQLLNQEMQEQEEILDRLREKSEPLTRKDSNSQDIFKIEIFRSSDAFKRYNSQDMTISNNNFEPQTFFMTENLDRNQINNNRYDISTFQPTQRSQINNQFVHQSILSSIYPEEQQTKPHNSKQLLKLPTDGNVMFGSVKHSTLNLNFMMSAYESPLKGYRNTLSLHEESPMAGKQLHKIHNPTSSQLKSMDQRQLEDLLMLTVRDQNYTYSHRLPDLNVDGKPIPAKDNNIEVVHNLELE</sequence>
<keyword evidence="1" id="KW-0175">Coiled coil</keyword>
<protein>
    <submittedName>
        <fullName evidence="2">Uncharacterized protein</fullName>
    </submittedName>
</protein>
<feature type="coiled-coil region" evidence="1">
    <location>
        <begin position="483"/>
        <end position="524"/>
    </location>
</feature>
<keyword evidence="3" id="KW-1185">Reference proteome</keyword>
<evidence type="ECO:0000313" key="2">
    <source>
        <dbReference type="EMBL" id="CDW86782.1"/>
    </source>
</evidence>
<dbReference type="EMBL" id="CCKQ01014973">
    <property type="protein sequence ID" value="CDW86782.1"/>
    <property type="molecule type" value="Genomic_DNA"/>
</dbReference>
<reference evidence="2 3" key="1">
    <citation type="submission" date="2014-06" db="EMBL/GenBank/DDBJ databases">
        <authorList>
            <person name="Swart Estienne"/>
        </authorList>
    </citation>
    <scope>NUCLEOTIDE SEQUENCE [LARGE SCALE GENOMIC DNA]</scope>
    <source>
        <strain evidence="2 3">130c</strain>
    </source>
</reference>
<accession>A0A078B029</accession>
<organism evidence="2 3">
    <name type="scientific">Stylonychia lemnae</name>
    <name type="common">Ciliate</name>
    <dbReference type="NCBI Taxonomy" id="5949"/>
    <lineage>
        <taxon>Eukaryota</taxon>
        <taxon>Sar</taxon>
        <taxon>Alveolata</taxon>
        <taxon>Ciliophora</taxon>
        <taxon>Intramacronucleata</taxon>
        <taxon>Spirotrichea</taxon>
        <taxon>Stichotrichia</taxon>
        <taxon>Sporadotrichida</taxon>
        <taxon>Oxytrichidae</taxon>
        <taxon>Stylonychinae</taxon>
        <taxon>Stylonychia</taxon>
    </lineage>
</organism>
<evidence type="ECO:0000313" key="3">
    <source>
        <dbReference type="Proteomes" id="UP000039865"/>
    </source>
</evidence>
<evidence type="ECO:0000256" key="1">
    <source>
        <dbReference type="SAM" id="Coils"/>
    </source>
</evidence>
<proteinExistence type="predicted"/>